<dbReference type="PANTHER" id="PTHR35174:SF3">
    <property type="entry name" value="BLL7171 PROTEIN"/>
    <property type="match status" value="1"/>
</dbReference>
<reference evidence="3 4" key="1">
    <citation type="submission" date="2021-01" db="EMBL/GenBank/DDBJ databases">
        <title>Sequencing the genomes of 1000 actinobacteria strains.</title>
        <authorList>
            <person name="Klenk H.-P."/>
        </authorList>
    </citation>
    <scope>NUCLEOTIDE SEQUENCE [LARGE SCALE GENOMIC DNA]</scope>
    <source>
        <strain evidence="3 4">DSM 46000</strain>
    </source>
</reference>
<dbReference type="Proteomes" id="UP000698059">
    <property type="component" value="Unassembled WGS sequence"/>
</dbReference>
<comment type="similarity">
    <text evidence="1">Belongs to the YciI family.</text>
</comment>
<gene>
    <name evidence="3" type="ORF">JOD49_001618</name>
</gene>
<accession>A0ABS2LEX9</accession>
<comment type="caution">
    <text evidence="3">The sequence shown here is derived from an EMBL/GenBank/DDBJ whole genome shotgun (WGS) entry which is preliminary data.</text>
</comment>
<protein>
    <recommendedName>
        <fullName evidence="2">YCII-related domain-containing protein</fullName>
    </recommendedName>
</protein>
<evidence type="ECO:0000259" key="2">
    <source>
        <dbReference type="Pfam" id="PF03795"/>
    </source>
</evidence>
<dbReference type="Pfam" id="PF03795">
    <property type="entry name" value="YCII"/>
    <property type="match status" value="1"/>
</dbReference>
<dbReference type="InterPro" id="IPR011008">
    <property type="entry name" value="Dimeric_a/b-barrel"/>
</dbReference>
<evidence type="ECO:0000256" key="1">
    <source>
        <dbReference type="ARBA" id="ARBA00007689"/>
    </source>
</evidence>
<organism evidence="3 4">
    <name type="scientific">Oerskovia jenensis</name>
    <dbReference type="NCBI Taxonomy" id="162169"/>
    <lineage>
        <taxon>Bacteria</taxon>
        <taxon>Bacillati</taxon>
        <taxon>Actinomycetota</taxon>
        <taxon>Actinomycetes</taxon>
        <taxon>Micrococcales</taxon>
        <taxon>Cellulomonadaceae</taxon>
        <taxon>Oerskovia</taxon>
    </lineage>
</organism>
<evidence type="ECO:0000313" key="4">
    <source>
        <dbReference type="Proteomes" id="UP000698059"/>
    </source>
</evidence>
<dbReference type="EMBL" id="JAFBBO010000001">
    <property type="protein sequence ID" value="MBM7478698.1"/>
    <property type="molecule type" value="Genomic_DNA"/>
</dbReference>
<keyword evidence="4" id="KW-1185">Reference proteome</keyword>
<proteinExistence type="inferred from homology"/>
<name>A0ABS2LEX9_9CELL</name>
<dbReference type="Gene3D" id="3.30.70.1060">
    <property type="entry name" value="Dimeric alpha+beta barrel"/>
    <property type="match status" value="1"/>
</dbReference>
<feature type="domain" description="YCII-related" evidence="2">
    <location>
        <begin position="1"/>
        <end position="103"/>
    </location>
</feature>
<sequence>MKVMFLLYEDERVWAAASADERSRYMVQHDDFAAFLRERGTLESAEALSTVAAATTVRRRGGEVVVTEGPYAELTEQLGGFYLADLPSIDTAIEAVALLPQYPVELRPVVDVGDL</sequence>
<dbReference type="PANTHER" id="PTHR35174">
    <property type="entry name" value="BLL7171 PROTEIN-RELATED"/>
    <property type="match status" value="1"/>
</dbReference>
<dbReference type="InterPro" id="IPR005545">
    <property type="entry name" value="YCII"/>
</dbReference>
<dbReference type="SUPFAM" id="SSF54909">
    <property type="entry name" value="Dimeric alpha+beta barrel"/>
    <property type="match status" value="1"/>
</dbReference>
<evidence type="ECO:0000313" key="3">
    <source>
        <dbReference type="EMBL" id="MBM7478698.1"/>
    </source>
</evidence>